<proteinExistence type="predicted"/>
<gene>
    <name evidence="1" type="ORF">AGOR_G00131780</name>
</gene>
<dbReference type="AlphaFoldDB" id="A0A8T3D7L6"/>
<evidence type="ECO:0000313" key="2">
    <source>
        <dbReference type="Proteomes" id="UP000829720"/>
    </source>
</evidence>
<accession>A0A8T3D7L6</accession>
<keyword evidence="2" id="KW-1185">Reference proteome</keyword>
<dbReference type="EMBL" id="JAERUA010000012">
    <property type="protein sequence ID" value="KAI1892286.1"/>
    <property type="molecule type" value="Genomic_DNA"/>
</dbReference>
<protein>
    <submittedName>
        <fullName evidence="1">Uncharacterized protein</fullName>
    </submittedName>
</protein>
<organism evidence="1 2">
    <name type="scientific">Albula goreensis</name>
    <dbReference type="NCBI Taxonomy" id="1534307"/>
    <lineage>
        <taxon>Eukaryota</taxon>
        <taxon>Metazoa</taxon>
        <taxon>Chordata</taxon>
        <taxon>Craniata</taxon>
        <taxon>Vertebrata</taxon>
        <taxon>Euteleostomi</taxon>
        <taxon>Actinopterygii</taxon>
        <taxon>Neopterygii</taxon>
        <taxon>Teleostei</taxon>
        <taxon>Albuliformes</taxon>
        <taxon>Albulidae</taxon>
        <taxon>Albula</taxon>
    </lineage>
</organism>
<name>A0A8T3D7L6_9TELE</name>
<reference evidence="1" key="1">
    <citation type="submission" date="2021-01" db="EMBL/GenBank/DDBJ databases">
        <authorList>
            <person name="Zahm M."/>
            <person name="Roques C."/>
            <person name="Cabau C."/>
            <person name="Klopp C."/>
            <person name="Donnadieu C."/>
            <person name="Jouanno E."/>
            <person name="Lampietro C."/>
            <person name="Louis A."/>
            <person name="Herpin A."/>
            <person name="Echchiki A."/>
            <person name="Berthelot C."/>
            <person name="Parey E."/>
            <person name="Roest-Crollius H."/>
            <person name="Braasch I."/>
            <person name="Postlethwait J."/>
            <person name="Bobe J."/>
            <person name="Montfort J."/>
            <person name="Bouchez O."/>
            <person name="Begum T."/>
            <person name="Mejri S."/>
            <person name="Adams A."/>
            <person name="Chen W.-J."/>
            <person name="Guiguen Y."/>
        </authorList>
    </citation>
    <scope>NUCLEOTIDE SEQUENCE</scope>
    <source>
        <tissue evidence="1">Blood</tissue>
    </source>
</reference>
<comment type="caution">
    <text evidence="1">The sequence shown here is derived from an EMBL/GenBank/DDBJ whole genome shotgun (WGS) entry which is preliminary data.</text>
</comment>
<sequence length="83" mass="9253">MTTGKLPTRARARFAIVYFGARINASRRGEKRAALNTEEAGHTDTKPFRGETKGIWFLRGCRQGDSRATVHILMTCESHGCLD</sequence>
<evidence type="ECO:0000313" key="1">
    <source>
        <dbReference type="EMBL" id="KAI1892286.1"/>
    </source>
</evidence>
<dbReference type="Proteomes" id="UP000829720">
    <property type="component" value="Unassembled WGS sequence"/>
</dbReference>